<gene>
    <name evidence="1" type="ORF">ABN611_13825</name>
</gene>
<name>A0AAU7TLI8_9ACTN</name>
<dbReference type="InterPro" id="IPR045778">
    <property type="entry name" value="DUF6204"/>
</dbReference>
<evidence type="ECO:0000313" key="1">
    <source>
        <dbReference type="EMBL" id="XBV27478.1"/>
    </source>
</evidence>
<organism evidence="1">
    <name type="scientific">Kribbella sp. HUAS MG21</name>
    <dbReference type="NCBI Taxonomy" id="3160966"/>
    <lineage>
        <taxon>Bacteria</taxon>
        <taxon>Bacillati</taxon>
        <taxon>Actinomycetota</taxon>
        <taxon>Actinomycetes</taxon>
        <taxon>Propionibacteriales</taxon>
        <taxon>Kribbellaceae</taxon>
        <taxon>Kribbella</taxon>
    </lineage>
</organism>
<accession>A0AAU7TLI8</accession>
<dbReference type="RefSeq" id="WP_350280263.1">
    <property type="nucleotide sequence ID" value="NZ_CP158165.1"/>
</dbReference>
<dbReference type="AlphaFoldDB" id="A0AAU7TLI8"/>
<proteinExistence type="predicted"/>
<dbReference type="Pfam" id="PF19707">
    <property type="entry name" value="DUF6204"/>
    <property type="match status" value="1"/>
</dbReference>
<reference evidence="1" key="1">
    <citation type="submission" date="2024-06" db="EMBL/GenBank/DDBJ databases">
        <title>Kribbella sp. strain HUAS MG21 genome sequences.</title>
        <authorList>
            <person name="Mo P."/>
        </authorList>
    </citation>
    <scope>NUCLEOTIDE SEQUENCE</scope>
    <source>
        <strain evidence="1">HUAS MG21</strain>
    </source>
</reference>
<sequence>MNVRTFRVIVRGEFTGLTHDQRERLRAEADRHDLLLAGYSDTGDLSYDETLRPFTVRCQVVQPADRPDQDAVDHGLLVASTLLDERGLAYQRLRASATCLEDIKIRRPKRT</sequence>
<protein>
    <submittedName>
        <fullName evidence="1">DUF6204 family protein</fullName>
    </submittedName>
</protein>
<dbReference type="EMBL" id="CP158165">
    <property type="protein sequence ID" value="XBV27478.1"/>
    <property type="molecule type" value="Genomic_DNA"/>
</dbReference>